<dbReference type="InterPro" id="IPR036770">
    <property type="entry name" value="Ankyrin_rpt-contain_sf"/>
</dbReference>
<dbReference type="SMART" id="SM00248">
    <property type="entry name" value="ANK"/>
    <property type="match status" value="6"/>
</dbReference>
<dbReference type="SUPFAM" id="SSF48403">
    <property type="entry name" value="Ankyrin repeat"/>
    <property type="match status" value="1"/>
</dbReference>
<keyword evidence="4" id="KW-0472">Membrane</keyword>
<dbReference type="Pfam" id="PF00023">
    <property type="entry name" value="Ank"/>
    <property type="match status" value="1"/>
</dbReference>
<feature type="transmembrane region" description="Helical" evidence="4">
    <location>
        <begin position="404"/>
        <end position="426"/>
    </location>
</feature>
<evidence type="ECO:0000256" key="3">
    <source>
        <dbReference type="PROSITE-ProRule" id="PRU00023"/>
    </source>
</evidence>
<evidence type="ECO:0000256" key="1">
    <source>
        <dbReference type="ARBA" id="ARBA00022737"/>
    </source>
</evidence>
<name>A0AAV9XT86_9CRYT</name>
<dbReference type="Pfam" id="PF12796">
    <property type="entry name" value="Ank_2"/>
    <property type="match status" value="1"/>
</dbReference>
<gene>
    <name evidence="5" type="ORF">RS030_81203</name>
</gene>
<dbReference type="AlphaFoldDB" id="A0AAV9XT86"/>
<sequence>MLEKCIKLISKSNVEELKKLLGFDYTEDDGMSIINSNLGLLINSPNKKGVIPIHLACKNQDIEILELLMRCKELDINKRDPTSSFTPIITLINYGGNIECINVLLKRRPNLELCDNEFGDSPLHWSVRLGLPIVVHRLVKCGMNVNSPNKHLKYTPLQLAVICSNEEVVSELISLSADPLIMLNNEEEYSILHLCILNDMPNTALYILKSANDIQKEKLLNSVDRNGNNALHMASIHGMFGLASSFVKEGFNQDAKNGQNKTYKDLMDEYSITNENKKNSGNNGEIRERKTKINHDYDDLIYETEVSKFFLKHKIAEKGYYDELNNRRIMGKHEFIFKLFYKKGYLDFDSKFTSLTHHNLATIGIKDIELREKIIMFINEDLKLEQAIIDEDTKLVRSYERKRVVVNVFAAISTCILLFFIIYVSLNAFIDNNSP</sequence>
<keyword evidence="2 3" id="KW-0040">ANK repeat</keyword>
<keyword evidence="4" id="KW-1133">Transmembrane helix</keyword>
<dbReference type="EMBL" id="JAWDEY010000036">
    <property type="protein sequence ID" value="KAK6587837.1"/>
    <property type="molecule type" value="Genomic_DNA"/>
</dbReference>
<evidence type="ECO:0000313" key="5">
    <source>
        <dbReference type="EMBL" id="KAK6587837.1"/>
    </source>
</evidence>
<comment type="caution">
    <text evidence="5">The sequence shown here is derived from an EMBL/GenBank/DDBJ whole genome shotgun (WGS) entry which is preliminary data.</text>
</comment>
<evidence type="ECO:0000256" key="2">
    <source>
        <dbReference type="ARBA" id="ARBA00023043"/>
    </source>
</evidence>
<dbReference type="Gene3D" id="1.25.40.20">
    <property type="entry name" value="Ankyrin repeat-containing domain"/>
    <property type="match status" value="2"/>
</dbReference>
<evidence type="ECO:0000313" key="6">
    <source>
        <dbReference type="Proteomes" id="UP001311799"/>
    </source>
</evidence>
<feature type="repeat" description="ANK" evidence="3">
    <location>
        <begin position="226"/>
        <end position="258"/>
    </location>
</feature>
<evidence type="ECO:0000256" key="4">
    <source>
        <dbReference type="SAM" id="Phobius"/>
    </source>
</evidence>
<feature type="repeat" description="ANK" evidence="3">
    <location>
        <begin position="118"/>
        <end position="150"/>
    </location>
</feature>
<dbReference type="PANTHER" id="PTHR24198">
    <property type="entry name" value="ANKYRIN REPEAT AND PROTEIN KINASE DOMAIN-CONTAINING PROTEIN"/>
    <property type="match status" value="1"/>
</dbReference>
<dbReference type="PANTHER" id="PTHR24198:SF165">
    <property type="entry name" value="ANKYRIN REPEAT-CONTAINING PROTEIN-RELATED"/>
    <property type="match status" value="1"/>
</dbReference>
<keyword evidence="1" id="KW-0677">Repeat</keyword>
<protein>
    <submittedName>
        <fullName evidence="5">Uncharacterized protein</fullName>
    </submittedName>
</protein>
<proteinExistence type="predicted"/>
<dbReference type="PROSITE" id="PS50088">
    <property type="entry name" value="ANK_REPEAT"/>
    <property type="match status" value="2"/>
</dbReference>
<keyword evidence="4" id="KW-0812">Transmembrane</keyword>
<dbReference type="InterPro" id="IPR002110">
    <property type="entry name" value="Ankyrin_rpt"/>
</dbReference>
<reference evidence="5 6" key="1">
    <citation type="submission" date="2023-10" db="EMBL/GenBank/DDBJ databases">
        <title>Comparative genomics analysis reveals potential genetic determinants of host preference in Cryptosporidium xiaoi.</title>
        <authorList>
            <person name="Xiao L."/>
            <person name="Li J."/>
        </authorList>
    </citation>
    <scope>NUCLEOTIDE SEQUENCE [LARGE SCALE GENOMIC DNA]</scope>
    <source>
        <strain evidence="5 6">52996</strain>
    </source>
</reference>
<keyword evidence="6" id="KW-1185">Reference proteome</keyword>
<accession>A0AAV9XT86</accession>
<organism evidence="5 6">
    <name type="scientific">Cryptosporidium xiaoi</name>
    <dbReference type="NCBI Taxonomy" id="659607"/>
    <lineage>
        <taxon>Eukaryota</taxon>
        <taxon>Sar</taxon>
        <taxon>Alveolata</taxon>
        <taxon>Apicomplexa</taxon>
        <taxon>Conoidasida</taxon>
        <taxon>Coccidia</taxon>
        <taxon>Eucoccidiorida</taxon>
        <taxon>Eimeriorina</taxon>
        <taxon>Cryptosporidiidae</taxon>
        <taxon>Cryptosporidium</taxon>
    </lineage>
</organism>
<dbReference type="Proteomes" id="UP001311799">
    <property type="component" value="Unassembled WGS sequence"/>
</dbReference>